<dbReference type="Gene3D" id="3.40.50.300">
    <property type="entry name" value="P-loop containing nucleotide triphosphate hydrolases"/>
    <property type="match status" value="1"/>
</dbReference>
<feature type="non-terminal residue" evidence="5">
    <location>
        <position position="1"/>
    </location>
</feature>
<name>X1ST77_9ZZZZ</name>
<dbReference type="SUPFAM" id="SSF52540">
    <property type="entry name" value="P-loop containing nucleoside triphosphate hydrolases"/>
    <property type="match status" value="1"/>
</dbReference>
<proteinExistence type="predicted"/>
<keyword evidence="2" id="KW-0547">Nucleotide-binding</keyword>
<comment type="caution">
    <text evidence="5">The sequence shown here is derived from an EMBL/GenBank/DDBJ whole genome shotgun (WGS) entry which is preliminary data.</text>
</comment>
<sequence>YVSDKVGVMYTGEIVEQASVEDIFLKPMHPYTQALMRCVPKLGESKESSYLPPIPGQVPSPMNLPSGCIFAPRCQHAREFCGQKHPELRQVVPGHFICCHFAEEIDQAEWQPPEGLVRELRRRGRRENAGEAIL</sequence>
<dbReference type="PANTHER" id="PTHR43067">
    <property type="entry name" value="OLIGOPEPTIDE/DIPEPTIDE ABC TRANSPORTER, ATPASE SUBUNIT"/>
    <property type="match status" value="1"/>
</dbReference>
<feature type="domain" description="Oligopeptide/dipeptide ABC transporter C-terminal" evidence="4">
    <location>
        <begin position="15"/>
        <end position="81"/>
    </location>
</feature>
<evidence type="ECO:0000313" key="5">
    <source>
        <dbReference type="EMBL" id="GAI96138.1"/>
    </source>
</evidence>
<evidence type="ECO:0000259" key="4">
    <source>
        <dbReference type="Pfam" id="PF08352"/>
    </source>
</evidence>
<dbReference type="PANTHER" id="PTHR43067:SF3">
    <property type="entry name" value="MALTOSE ABC TRANSPORTER, ATP-BINDING PROTEIN"/>
    <property type="match status" value="1"/>
</dbReference>
<dbReference type="NCBIfam" id="TIGR01727">
    <property type="entry name" value="oligo_HPY"/>
    <property type="match status" value="1"/>
</dbReference>
<accession>X1ST77</accession>
<evidence type="ECO:0000256" key="2">
    <source>
        <dbReference type="ARBA" id="ARBA00022741"/>
    </source>
</evidence>
<organism evidence="5">
    <name type="scientific">marine sediment metagenome</name>
    <dbReference type="NCBI Taxonomy" id="412755"/>
    <lineage>
        <taxon>unclassified sequences</taxon>
        <taxon>metagenomes</taxon>
        <taxon>ecological metagenomes</taxon>
    </lineage>
</organism>
<dbReference type="GO" id="GO:0015833">
    <property type="term" value="P:peptide transport"/>
    <property type="evidence" value="ECO:0007669"/>
    <property type="project" value="InterPro"/>
</dbReference>
<dbReference type="InterPro" id="IPR013563">
    <property type="entry name" value="Oligopep_ABC_C"/>
</dbReference>
<dbReference type="AlphaFoldDB" id="X1ST77"/>
<dbReference type="InterPro" id="IPR027417">
    <property type="entry name" value="P-loop_NTPase"/>
</dbReference>
<dbReference type="EMBL" id="BARW01024809">
    <property type="protein sequence ID" value="GAI96138.1"/>
    <property type="molecule type" value="Genomic_DNA"/>
</dbReference>
<dbReference type="Pfam" id="PF08352">
    <property type="entry name" value="oligo_HPY"/>
    <property type="match status" value="1"/>
</dbReference>
<evidence type="ECO:0000256" key="3">
    <source>
        <dbReference type="ARBA" id="ARBA00022840"/>
    </source>
</evidence>
<reference evidence="5" key="1">
    <citation type="journal article" date="2014" name="Front. Microbiol.">
        <title>High frequency of phylogenetically diverse reductive dehalogenase-homologous genes in deep subseafloor sedimentary metagenomes.</title>
        <authorList>
            <person name="Kawai M."/>
            <person name="Futagami T."/>
            <person name="Toyoda A."/>
            <person name="Takaki Y."/>
            <person name="Nishi S."/>
            <person name="Hori S."/>
            <person name="Arai W."/>
            <person name="Tsubouchi T."/>
            <person name="Morono Y."/>
            <person name="Uchiyama I."/>
            <person name="Ito T."/>
            <person name="Fujiyama A."/>
            <person name="Inagaki F."/>
            <person name="Takami H."/>
        </authorList>
    </citation>
    <scope>NUCLEOTIDE SEQUENCE</scope>
    <source>
        <strain evidence="5">Expedition CK06-06</strain>
    </source>
</reference>
<keyword evidence="1" id="KW-0813">Transport</keyword>
<keyword evidence="3" id="KW-0067">ATP-binding</keyword>
<dbReference type="GO" id="GO:0005524">
    <property type="term" value="F:ATP binding"/>
    <property type="evidence" value="ECO:0007669"/>
    <property type="project" value="UniProtKB-KW"/>
</dbReference>
<protein>
    <recommendedName>
        <fullName evidence="4">Oligopeptide/dipeptide ABC transporter C-terminal domain-containing protein</fullName>
    </recommendedName>
</protein>
<evidence type="ECO:0000256" key="1">
    <source>
        <dbReference type="ARBA" id="ARBA00022448"/>
    </source>
</evidence>
<gene>
    <name evidence="5" type="ORF">S12H4_40817</name>
</gene>